<gene>
    <name evidence="2" type="ORF">Zmor_001430</name>
</gene>
<feature type="compositionally biased region" description="Basic and acidic residues" evidence="1">
    <location>
        <begin position="335"/>
        <end position="344"/>
    </location>
</feature>
<evidence type="ECO:0000313" key="3">
    <source>
        <dbReference type="Proteomes" id="UP001168821"/>
    </source>
</evidence>
<feature type="compositionally biased region" description="Basic residues" evidence="1">
    <location>
        <begin position="80"/>
        <end position="90"/>
    </location>
</feature>
<comment type="caution">
    <text evidence="2">The sequence shown here is derived from an EMBL/GenBank/DDBJ whole genome shotgun (WGS) entry which is preliminary data.</text>
</comment>
<evidence type="ECO:0000256" key="1">
    <source>
        <dbReference type="SAM" id="MobiDB-lite"/>
    </source>
</evidence>
<dbReference type="AlphaFoldDB" id="A0AA38IZ46"/>
<dbReference type="PANTHER" id="PTHR34239:SF2">
    <property type="entry name" value="TRANSPOSABLE ELEMENT P TRANSPOSASE_THAP9 CONSERVED DOMAIN-CONTAINING PROTEIN"/>
    <property type="match status" value="1"/>
</dbReference>
<reference evidence="2" key="1">
    <citation type="journal article" date="2023" name="G3 (Bethesda)">
        <title>Whole genome assemblies of Zophobas morio and Tenebrio molitor.</title>
        <authorList>
            <person name="Kaur S."/>
            <person name="Stinson S.A."/>
            <person name="diCenzo G.C."/>
        </authorList>
    </citation>
    <scope>NUCLEOTIDE SEQUENCE</scope>
    <source>
        <strain evidence="2">QUZm001</strain>
    </source>
</reference>
<evidence type="ECO:0000313" key="2">
    <source>
        <dbReference type="EMBL" id="KAJ3665968.1"/>
    </source>
</evidence>
<feature type="compositionally biased region" description="Low complexity" evidence="1">
    <location>
        <begin position="69"/>
        <end position="79"/>
    </location>
</feature>
<organism evidence="2 3">
    <name type="scientific">Zophobas morio</name>
    <dbReference type="NCBI Taxonomy" id="2755281"/>
    <lineage>
        <taxon>Eukaryota</taxon>
        <taxon>Metazoa</taxon>
        <taxon>Ecdysozoa</taxon>
        <taxon>Arthropoda</taxon>
        <taxon>Hexapoda</taxon>
        <taxon>Insecta</taxon>
        <taxon>Pterygota</taxon>
        <taxon>Neoptera</taxon>
        <taxon>Endopterygota</taxon>
        <taxon>Coleoptera</taxon>
        <taxon>Polyphaga</taxon>
        <taxon>Cucujiformia</taxon>
        <taxon>Tenebrionidae</taxon>
        <taxon>Zophobas</taxon>
    </lineage>
</organism>
<feature type="region of interest" description="Disordered" evidence="1">
    <location>
        <begin position="21"/>
        <end position="145"/>
    </location>
</feature>
<protein>
    <submittedName>
        <fullName evidence="2">Uncharacterized protein</fullName>
    </submittedName>
</protein>
<accession>A0AA38IZ46</accession>
<proteinExistence type="predicted"/>
<keyword evidence="3" id="KW-1185">Reference proteome</keyword>
<name>A0AA38IZ46_9CUCU</name>
<dbReference type="PANTHER" id="PTHR34239">
    <property type="entry name" value="APPLE DOMAIN-CONTAINING PROTEIN"/>
    <property type="match status" value="1"/>
</dbReference>
<dbReference type="Proteomes" id="UP001168821">
    <property type="component" value="Unassembled WGS sequence"/>
</dbReference>
<dbReference type="EMBL" id="JALNTZ010000001">
    <property type="protein sequence ID" value="KAJ3665968.1"/>
    <property type="molecule type" value="Genomic_DNA"/>
</dbReference>
<sequence>MGKHYRQCTPSPSRLLRECRRLQRQVRQIHQNRRQRSGSQTDRTHHIDSPKHHRSSPGHVRPSSSRMLSPSGYNSSHSRSSSRSRKRRIRSSSGSSPDRLERAGTSQPLVRSKAVVAQRSPSPTGGSSPKRRCTRSPDHVVDLQDPGLETDILELLGGETSGPRQGPALHTELADRWKALCGMGMSKEQRKTLLEKYPCPSNGVFLSAPKVNPEIIAAVSPFTVKQDGSHMIIQNQVAGGITILGNALTYVLSRDNPEGGEALEPRRLITWLSDAGRLLSDLHHFLSVTRRGFFTTGLNKTVKNLADRAVIDTYLFGETFGEQLRAAKAIEKTGRELKEDDKYKSASKFSNKTFPARGQFRPLNLKRPSYQSPVAARRDGQTSRQRPSSKKYTGPSRTRRN</sequence>
<feature type="region of interest" description="Disordered" evidence="1">
    <location>
        <begin position="335"/>
        <end position="401"/>
    </location>
</feature>